<feature type="region of interest" description="Disordered" evidence="1">
    <location>
        <begin position="340"/>
        <end position="376"/>
    </location>
</feature>
<protein>
    <recommendedName>
        <fullName evidence="5">Transmembrane protein</fullName>
    </recommendedName>
</protein>
<evidence type="ECO:0000313" key="4">
    <source>
        <dbReference type="Proteomes" id="UP000614334"/>
    </source>
</evidence>
<accession>A0A8H7I6G6</accession>
<proteinExistence type="predicted"/>
<feature type="transmembrane region" description="Helical" evidence="2">
    <location>
        <begin position="41"/>
        <end position="62"/>
    </location>
</feature>
<sequence>MSAGYKTVGREGRVVTCTPPPVLLACTPCLHSHFRRATLQLITVVMLFHFALIALWLVQILFPVIDHVILGNLISGFYAPPTMLLPKRPPILRLDGPNLYETMEIASPRYKLSSEGLFAGIHSSATAPFTRLAALADLDVSLSMDLHEWCIDHPTEFLVGLAFLLILASCTGLAVINDSAPPPVPRSLQLANLCEHCSSASARSAVAPLTRIDAKTGAVGTSQSGGRRVEGSTLELAVSTGSLSSSADSHDGRATSQSSVDPLFTPQHRRRMIRLINRLKEMERSGNPLGRPYDTGSWSDLSDAQAGARTPESGPNDTLSTTVSQDDLYELLGDVLGVPDPRLTSSASGSEVRGDVEDEVGVEVEGEGEVGGSDEMMPVCSSMNDGVDDVSDCIDHAASDWFGCGGISSSQLVSCSQLVIQFWHSTIVIVEDTSAWDGTGVGGDPYATVLGRTHMSGDTQGHSVPLAPVQRGMLSRW</sequence>
<dbReference type="Proteomes" id="UP000614334">
    <property type="component" value="Unassembled WGS sequence"/>
</dbReference>
<feature type="region of interest" description="Disordered" evidence="1">
    <location>
        <begin position="280"/>
        <end position="322"/>
    </location>
</feature>
<evidence type="ECO:0008006" key="5">
    <source>
        <dbReference type="Google" id="ProtNLM"/>
    </source>
</evidence>
<dbReference type="AlphaFoldDB" id="A0A8H7I6G6"/>
<organism evidence="3 4">
    <name type="scientific">Rhizoctonia solani</name>
    <dbReference type="NCBI Taxonomy" id="456999"/>
    <lineage>
        <taxon>Eukaryota</taxon>
        <taxon>Fungi</taxon>
        <taxon>Dikarya</taxon>
        <taxon>Basidiomycota</taxon>
        <taxon>Agaricomycotina</taxon>
        <taxon>Agaricomycetes</taxon>
        <taxon>Cantharellales</taxon>
        <taxon>Ceratobasidiaceae</taxon>
        <taxon>Rhizoctonia</taxon>
    </lineage>
</organism>
<feature type="compositionally biased region" description="Polar residues" evidence="1">
    <location>
        <begin position="313"/>
        <end position="322"/>
    </location>
</feature>
<keyword evidence="2" id="KW-0812">Transmembrane</keyword>
<comment type="caution">
    <text evidence="3">The sequence shown here is derived from an EMBL/GenBank/DDBJ whole genome shotgun (WGS) entry which is preliminary data.</text>
</comment>
<name>A0A8H7I6G6_9AGAM</name>
<reference evidence="3" key="1">
    <citation type="submission" date="2020-09" db="EMBL/GenBank/DDBJ databases">
        <title>Comparative genome analyses of four rice-infecting Rhizoctonia solani isolates reveal extensive enrichment of homogalacturonan modification genes.</title>
        <authorList>
            <person name="Lee D.-Y."/>
            <person name="Jeon J."/>
            <person name="Kim K.-T."/>
            <person name="Cheong K."/>
            <person name="Song H."/>
            <person name="Choi G."/>
            <person name="Ko J."/>
            <person name="Opiyo S.O."/>
            <person name="Zuo S."/>
            <person name="Madhav S."/>
            <person name="Lee Y.-H."/>
            <person name="Wang G.-L."/>
        </authorList>
    </citation>
    <scope>NUCLEOTIDE SEQUENCE</scope>
    <source>
        <strain evidence="3">AG1-IA B2</strain>
    </source>
</reference>
<evidence type="ECO:0000256" key="1">
    <source>
        <dbReference type="SAM" id="MobiDB-lite"/>
    </source>
</evidence>
<evidence type="ECO:0000313" key="3">
    <source>
        <dbReference type="EMBL" id="KAF8748590.1"/>
    </source>
</evidence>
<feature type="compositionally biased region" description="Acidic residues" evidence="1">
    <location>
        <begin position="356"/>
        <end position="368"/>
    </location>
</feature>
<keyword evidence="2" id="KW-1133">Transmembrane helix</keyword>
<dbReference type="PROSITE" id="PS51257">
    <property type="entry name" value="PROKAR_LIPOPROTEIN"/>
    <property type="match status" value="1"/>
</dbReference>
<feature type="region of interest" description="Disordered" evidence="1">
    <location>
        <begin position="240"/>
        <end position="267"/>
    </location>
</feature>
<evidence type="ECO:0000256" key="2">
    <source>
        <dbReference type="SAM" id="Phobius"/>
    </source>
</evidence>
<dbReference type="EMBL" id="JACYCF010000036">
    <property type="protein sequence ID" value="KAF8748590.1"/>
    <property type="molecule type" value="Genomic_DNA"/>
</dbReference>
<gene>
    <name evidence="3" type="ORF">RHS01_10721</name>
</gene>
<keyword evidence="2" id="KW-0472">Membrane</keyword>